<proteinExistence type="inferred from homology"/>
<dbReference type="InterPro" id="IPR029057">
    <property type="entry name" value="PRTase-like"/>
</dbReference>
<evidence type="ECO:0000256" key="2">
    <source>
        <dbReference type="ARBA" id="ARBA00010138"/>
    </source>
</evidence>
<dbReference type="EC" id="2.4.2.14" evidence="7"/>
<sequence>MLAELRGLNEECGVFGIWGDPNAAQIAYYGLHALQHRGQEGAGIVVTDGHSLQAVKGEGLVNEVFSAGKLDHLQGYGAVGHVRYATAGGGGIENVQPLLFRSTTGSLAIAHNGNLVNANHLKQHLERQGSIFQTSSDTEVLAHLIKKSGYSSFEKRAKNALSLLKGAFAFVMMTEDEMIVANDPNGLRPLSLGKLGDAWVVASETCAFDIIGAEVVRSVEPGEFLIINNDGLRVERFAFPAKRAICTMEYVYFSRPDSDIDGINIHTARKRLGKELAKEVQIDADVVTGVPDSSISAAIGFSETTGIPYELGLIKNRYVGRTFIQPSQDLRERGVKMKLSPVRQVVNGKRVVMVDDSIVRGTTSRRIVTMLKEAGATEVHVVISSPPIKNPCFYGIDTSSSEELIASSNSIEEIRELIGADSLTFLSVEGMVRAIGRTDEGPEAGHCLACFTGNYPTEIYGDTILPHQKELVR</sequence>
<reference evidence="13" key="1">
    <citation type="submission" date="2022-05" db="EMBL/GenBank/DDBJ databases">
        <authorList>
            <person name="Colautti A."/>
            <person name="Iacumin L."/>
        </authorList>
    </citation>
    <scope>NUCLEOTIDE SEQUENCE</scope>
    <source>
        <strain evidence="13">SK 55</strain>
    </source>
</reference>
<evidence type="ECO:0000256" key="5">
    <source>
        <dbReference type="ARBA" id="ARBA00022755"/>
    </source>
</evidence>
<keyword evidence="3 7" id="KW-0328">Glycosyltransferase</keyword>
<dbReference type="PROSITE" id="PS51278">
    <property type="entry name" value="GATASE_TYPE_2"/>
    <property type="match status" value="1"/>
</dbReference>
<dbReference type="InterPro" id="IPR029055">
    <property type="entry name" value="Ntn_hydrolases_N"/>
</dbReference>
<feature type="binding site" evidence="7 10">
    <location>
        <position position="355"/>
    </location>
    <ligand>
        <name>Mg(2+)</name>
        <dbReference type="ChEBI" id="CHEBI:18420"/>
    </ligand>
</feature>
<dbReference type="GO" id="GO:0004044">
    <property type="term" value="F:amidophosphoribosyltransferase activity"/>
    <property type="evidence" value="ECO:0007669"/>
    <property type="project" value="UniProtKB-UniRule"/>
</dbReference>
<evidence type="ECO:0000256" key="10">
    <source>
        <dbReference type="PIRSR" id="PIRSR000485-2"/>
    </source>
</evidence>
<comment type="caution">
    <text evidence="13">The sequence shown here is derived from an EMBL/GenBank/DDBJ whole genome shotgun (WGS) entry which is preliminary data.</text>
</comment>
<keyword evidence="7 10" id="KW-0479">Metal-binding</keyword>
<dbReference type="CDD" id="cd06223">
    <property type="entry name" value="PRTases_typeI"/>
    <property type="match status" value="1"/>
</dbReference>
<keyword evidence="6 7" id="KW-0315">Glutamine amidotransferase</keyword>
<evidence type="ECO:0000256" key="4">
    <source>
        <dbReference type="ARBA" id="ARBA00022679"/>
    </source>
</evidence>
<evidence type="ECO:0000256" key="6">
    <source>
        <dbReference type="ARBA" id="ARBA00022962"/>
    </source>
</evidence>
<keyword evidence="4 7" id="KW-0808">Transferase</keyword>
<dbReference type="AlphaFoldDB" id="A0A9X3LFW4"/>
<evidence type="ECO:0000256" key="9">
    <source>
        <dbReference type="PIRSR" id="PIRSR000485-1"/>
    </source>
</evidence>
<feature type="binding site" evidence="7 11">
    <location>
        <position position="392"/>
    </location>
    <ligand>
        <name>[4Fe-4S] cluster</name>
        <dbReference type="ChEBI" id="CHEBI:49883"/>
    </ligand>
</feature>
<organism evidence="13 14">
    <name type="scientific">Paenisporosarcina quisquiliarum</name>
    <dbReference type="NCBI Taxonomy" id="365346"/>
    <lineage>
        <taxon>Bacteria</taxon>
        <taxon>Bacillati</taxon>
        <taxon>Bacillota</taxon>
        <taxon>Bacilli</taxon>
        <taxon>Bacillales</taxon>
        <taxon>Caryophanaceae</taxon>
        <taxon>Paenisporosarcina</taxon>
    </lineage>
</organism>
<feature type="domain" description="Glutamine amidotransferase type-2" evidence="12">
    <location>
        <begin position="12"/>
        <end position="230"/>
    </location>
</feature>
<evidence type="ECO:0000256" key="3">
    <source>
        <dbReference type="ARBA" id="ARBA00022676"/>
    </source>
</evidence>
<dbReference type="Proteomes" id="UP001152173">
    <property type="component" value="Unassembled WGS sequence"/>
</dbReference>
<feature type="binding site" evidence="7 11">
    <location>
        <position position="246"/>
    </location>
    <ligand>
        <name>[4Fe-4S] cluster</name>
        <dbReference type="ChEBI" id="CHEBI:49883"/>
    </ligand>
</feature>
<keyword evidence="5 7" id="KW-0658">Purine biosynthesis</keyword>
<dbReference type="SUPFAM" id="SSF53271">
    <property type="entry name" value="PRTase-like"/>
    <property type="match status" value="1"/>
</dbReference>
<accession>A0A9X3LFW4</accession>
<evidence type="ECO:0000313" key="14">
    <source>
        <dbReference type="Proteomes" id="UP001152173"/>
    </source>
</evidence>
<dbReference type="PIRSF" id="PIRSF000485">
    <property type="entry name" value="Amd_phspho_trans"/>
    <property type="match status" value="1"/>
</dbReference>
<evidence type="ECO:0000256" key="11">
    <source>
        <dbReference type="PIRSR" id="PIRSR000485-3"/>
    </source>
</evidence>
<dbReference type="GO" id="GO:0000287">
    <property type="term" value="F:magnesium ion binding"/>
    <property type="evidence" value="ECO:0007669"/>
    <property type="project" value="UniProtKB-UniRule"/>
</dbReference>
<feature type="binding site" evidence="7 10">
    <location>
        <position position="356"/>
    </location>
    <ligand>
        <name>Mg(2+)</name>
        <dbReference type="ChEBI" id="CHEBI:18420"/>
    </ligand>
</feature>
<evidence type="ECO:0000259" key="12">
    <source>
        <dbReference type="PROSITE" id="PS51278"/>
    </source>
</evidence>
<dbReference type="InterPro" id="IPR017932">
    <property type="entry name" value="GATase_2_dom"/>
</dbReference>
<dbReference type="CDD" id="cd00715">
    <property type="entry name" value="GPATase_N"/>
    <property type="match status" value="1"/>
</dbReference>
<keyword evidence="7" id="KW-0004">4Fe-4S</keyword>
<comment type="function">
    <text evidence="7">Catalyzes the formation of phosphoribosylamine from phosphoribosylpyrophosphate (PRPP) and glutamine.</text>
</comment>
<keyword evidence="14" id="KW-1185">Reference proteome</keyword>
<feature type="binding site" evidence="7 10">
    <location>
        <position position="293"/>
    </location>
    <ligand>
        <name>Mg(2+)</name>
        <dbReference type="ChEBI" id="CHEBI:18420"/>
    </ligand>
</feature>
<keyword evidence="7 11" id="KW-0408">Iron</keyword>
<dbReference type="Pfam" id="PF13522">
    <property type="entry name" value="GATase_6"/>
    <property type="match status" value="1"/>
</dbReference>
<dbReference type="InterPro" id="IPR035584">
    <property type="entry name" value="PurF_N"/>
</dbReference>
<dbReference type="SUPFAM" id="SSF56235">
    <property type="entry name" value="N-terminal nucleophile aminohydrolases (Ntn hydrolases)"/>
    <property type="match status" value="1"/>
</dbReference>
<evidence type="ECO:0000256" key="1">
    <source>
        <dbReference type="ARBA" id="ARBA00005209"/>
    </source>
</evidence>
<protein>
    <recommendedName>
        <fullName evidence="7">Amidophosphoribosyltransferase</fullName>
        <shortName evidence="7">ATase</shortName>
        <ecNumber evidence="7">2.4.2.14</ecNumber>
    </recommendedName>
    <alternativeName>
        <fullName evidence="7">Glutamine phosphoribosylpyrophosphate amidotransferase</fullName>
        <shortName evidence="7">GPATase</shortName>
    </alternativeName>
</protein>
<comment type="similarity">
    <text evidence="2 7 8">In the C-terminal section; belongs to the purine/pyrimidine phosphoribosyltransferase family.</text>
</comment>
<feature type="binding site" evidence="7 11">
    <location>
        <position position="447"/>
    </location>
    <ligand>
        <name>[4Fe-4S] cluster</name>
        <dbReference type="ChEBI" id="CHEBI:49883"/>
    </ligand>
</feature>
<comment type="cofactor">
    <cofactor evidence="7 11">
        <name>[4Fe-4S] cluster</name>
        <dbReference type="ChEBI" id="CHEBI:49883"/>
    </cofactor>
    <text evidence="7 11">Binds 1 [4Fe-4S] cluster per subunit.</text>
</comment>
<dbReference type="InterPro" id="IPR000836">
    <property type="entry name" value="PRTase_dom"/>
</dbReference>
<feature type="active site" description="Nucleophile" evidence="7 9">
    <location>
        <position position="12"/>
    </location>
</feature>
<dbReference type="HAMAP" id="MF_01931">
    <property type="entry name" value="PurF"/>
    <property type="match status" value="1"/>
</dbReference>
<evidence type="ECO:0000256" key="7">
    <source>
        <dbReference type="HAMAP-Rule" id="MF_01931"/>
    </source>
</evidence>
<dbReference type="EMBL" id="JAMKBJ010000005">
    <property type="protein sequence ID" value="MCZ8537176.1"/>
    <property type="molecule type" value="Genomic_DNA"/>
</dbReference>
<evidence type="ECO:0000256" key="8">
    <source>
        <dbReference type="PIRNR" id="PIRNR000485"/>
    </source>
</evidence>
<dbReference type="GO" id="GO:0051539">
    <property type="term" value="F:4 iron, 4 sulfur cluster binding"/>
    <property type="evidence" value="ECO:0007669"/>
    <property type="project" value="UniProtKB-KW"/>
</dbReference>
<comment type="pathway">
    <text evidence="1 7 8">Purine metabolism; IMP biosynthesis via de novo pathway; N(1)-(5-phospho-D-ribosyl)glycinamide from 5-phospho-alpha-D-ribose 1-diphosphate: step 1/2.</text>
</comment>
<name>A0A9X3LFW4_9BACL</name>
<dbReference type="GO" id="GO:0009113">
    <property type="term" value="P:purine nucleobase biosynthetic process"/>
    <property type="evidence" value="ECO:0007669"/>
    <property type="project" value="UniProtKB-UniRule"/>
</dbReference>
<dbReference type="GO" id="GO:0006189">
    <property type="term" value="P:'de novo' IMP biosynthetic process"/>
    <property type="evidence" value="ECO:0007669"/>
    <property type="project" value="UniProtKB-UniRule"/>
</dbReference>
<gene>
    <name evidence="7 13" type="primary">purF</name>
    <name evidence="13" type="ORF">M9R32_08295</name>
</gene>
<keyword evidence="7 10" id="KW-0460">Magnesium</keyword>
<comment type="cofactor">
    <cofactor evidence="7 10">
        <name>Mg(2+)</name>
        <dbReference type="ChEBI" id="CHEBI:18420"/>
    </cofactor>
    <text evidence="7 10">Binds 1 Mg(2+) ion per subunit.</text>
</comment>
<dbReference type="PANTHER" id="PTHR11907">
    <property type="entry name" value="AMIDOPHOSPHORIBOSYLTRANSFERASE"/>
    <property type="match status" value="1"/>
</dbReference>
<keyword evidence="7 11" id="KW-0411">Iron-sulfur</keyword>
<comment type="catalytic activity">
    <reaction evidence="7 8">
        <text>5-phospho-beta-D-ribosylamine + L-glutamate + diphosphate = 5-phospho-alpha-D-ribose 1-diphosphate + L-glutamine + H2O</text>
        <dbReference type="Rhea" id="RHEA:14905"/>
        <dbReference type="ChEBI" id="CHEBI:15377"/>
        <dbReference type="ChEBI" id="CHEBI:29985"/>
        <dbReference type="ChEBI" id="CHEBI:33019"/>
        <dbReference type="ChEBI" id="CHEBI:58017"/>
        <dbReference type="ChEBI" id="CHEBI:58359"/>
        <dbReference type="ChEBI" id="CHEBI:58681"/>
        <dbReference type="EC" id="2.4.2.14"/>
    </reaction>
</comment>
<dbReference type="NCBIfam" id="TIGR01134">
    <property type="entry name" value="purF"/>
    <property type="match status" value="1"/>
</dbReference>
<evidence type="ECO:0000313" key="13">
    <source>
        <dbReference type="EMBL" id="MCZ8537176.1"/>
    </source>
</evidence>
<dbReference type="Gene3D" id="3.40.50.2020">
    <property type="match status" value="1"/>
</dbReference>
<dbReference type="RefSeq" id="WP_269926265.1">
    <property type="nucleotide sequence ID" value="NZ_JAMKBJ010000005.1"/>
</dbReference>
<feature type="binding site" evidence="7 11">
    <location>
        <position position="450"/>
    </location>
    <ligand>
        <name>[4Fe-4S] cluster</name>
        <dbReference type="ChEBI" id="CHEBI:49883"/>
    </ligand>
</feature>
<dbReference type="InterPro" id="IPR005854">
    <property type="entry name" value="PurF"/>
</dbReference>
<dbReference type="Gene3D" id="3.60.20.10">
    <property type="entry name" value="Glutamine Phosphoribosylpyrophosphate, subunit 1, domain 1"/>
    <property type="match status" value="1"/>
</dbReference>